<dbReference type="SUPFAM" id="SSF50475">
    <property type="entry name" value="FMN-binding split barrel"/>
    <property type="match status" value="1"/>
</dbReference>
<dbReference type="InterPro" id="IPR012349">
    <property type="entry name" value="Split_barrel_FMN-bd"/>
</dbReference>
<dbReference type="Pfam" id="PF04299">
    <property type="entry name" value="FMN_bind_2"/>
    <property type="match status" value="1"/>
</dbReference>
<comment type="caution">
    <text evidence="1">The sequence shown here is derived from an EMBL/GenBank/DDBJ whole genome shotgun (WGS) entry which is preliminary data.</text>
</comment>
<name>A0ABV8V5X8_9GAMM</name>
<evidence type="ECO:0000313" key="1">
    <source>
        <dbReference type="EMBL" id="MFC4363271.1"/>
    </source>
</evidence>
<proteinExistence type="predicted"/>
<evidence type="ECO:0000313" key="2">
    <source>
        <dbReference type="Proteomes" id="UP001595840"/>
    </source>
</evidence>
<dbReference type="EMBL" id="JBHSCX010000020">
    <property type="protein sequence ID" value="MFC4363271.1"/>
    <property type="molecule type" value="Genomic_DNA"/>
</dbReference>
<dbReference type="PANTHER" id="PTHR35802">
    <property type="entry name" value="PROTEASE SYNTHASE AND SPORULATION PROTEIN PAI 2"/>
    <property type="match status" value="1"/>
</dbReference>
<reference evidence="2" key="1">
    <citation type="journal article" date="2019" name="Int. J. Syst. Evol. Microbiol.">
        <title>The Global Catalogue of Microorganisms (GCM) 10K type strain sequencing project: providing services to taxonomists for standard genome sequencing and annotation.</title>
        <authorList>
            <consortium name="The Broad Institute Genomics Platform"/>
            <consortium name="The Broad Institute Genome Sequencing Center for Infectious Disease"/>
            <person name="Wu L."/>
            <person name="Ma J."/>
        </authorList>
    </citation>
    <scope>NUCLEOTIDE SEQUENCE [LARGE SCALE GENOMIC DNA]</scope>
    <source>
        <strain evidence="2">CECT 8570</strain>
    </source>
</reference>
<gene>
    <name evidence="1" type="ORF">ACFOX3_13230</name>
</gene>
<keyword evidence="2" id="KW-1185">Reference proteome</keyword>
<protein>
    <submittedName>
        <fullName evidence="1">FMN-binding negative transcriptional regulator</fullName>
    </submittedName>
</protein>
<dbReference type="PANTHER" id="PTHR35802:SF1">
    <property type="entry name" value="PROTEASE SYNTHASE AND SPORULATION PROTEIN PAI 2"/>
    <property type="match status" value="1"/>
</dbReference>
<dbReference type="RefSeq" id="WP_290260962.1">
    <property type="nucleotide sequence ID" value="NZ_JAUFQG010000004.1"/>
</dbReference>
<dbReference type="InterPro" id="IPR007396">
    <property type="entry name" value="TR_PAI2-type"/>
</dbReference>
<sequence>MYVPKYFDGGDEAAAFDFIDAHGFAQLTGLMDGELFCSHLPLLLDREGRRLLGHVALANPQAKALAGQKVQCTFAGPHGYVSPSWYHSSGVPTWNYQAAHVYGTCQLIEDEQAVHDLLRQLTHQYEAGEATPWQPDYNPGMIKAIVGFEIALERVDLKFKLSQNRSKVDQQSVVHALRLRNNQALAEAMVRQLDLDL</sequence>
<dbReference type="PIRSF" id="PIRSF010372">
    <property type="entry name" value="PaiB"/>
    <property type="match status" value="1"/>
</dbReference>
<dbReference type="Proteomes" id="UP001595840">
    <property type="component" value="Unassembled WGS sequence"/>
</dbReference>
<accession>A0ABV8V5X8</accession>
<dbReference type="Gene3D" id="2.30.110.10">
    <property type="entry name" value="Electron Transport, Fmn-binding Protein, Chain A"/>
    <property type="match status" value="1"/>
</dbReference>
<organism evidence="1 2">
    <name type="scientific">Simiduia curdlanivorans</name>
    <dbReference type="NCBI Taxonomy" id="1492769"/>
    <lineage>
        <taxon>Bacteria</taxon>
        <taxon>Pseudomonadati</taxon>
        <taxon>Pseudomonadota</taxon>
        <taxon>Gammaproteobacteria</taxon>
        <taxon>Cellvibrionales</taxon>
        <taxon>Cellvibrionaceae</taxon>
        <taxon>Simiduia</taxon>
    </lineage>
</organism>